<dbReference type="NCBIfam" id="TIGR00057">
    <property type="entry name" value="L-threonylcarbamoyladenylate synthase"/>
    <property type="match status" value="1"/>
</dbReference>
<dbReference type="InterPro" id="IPR017945">
    <property type="entry name" value="DHBP_synth_RibB-like_a/b_dom"/>
</dbReference>
<dbReference type="Gramene" id="OMO85370">
    <property type="protein sequence ID" value="OMO85370"/>
    <property type="gene ID" value="CCACVL1_10229"/>
</dbReference>
<dbReference type="PROSITE" id="PS51163">
    <property type="entry name" value="YRDC"/>
    <property type="match status" value="1"/>
</dbReference>
<reference evidence="3 4" key="1">
    <citation type="submission" date="2013-09" db="EMBL/GenBank/DDBJ databases">
        <title>Corchorus capsularis genome sequencing.</title>
        <authorList>
            <person name="Alam M."/>
            <person name="Haque M.S."/>
            <person name="Islam M.S."/>
            <person name="Emdad E.M."/>
            <person name="Islam M.M."/>
            <person name="Ahmed B."/>
            <person name="Halim A."/>
            <person name="Hossen Q.M.M."/>
            <person name="Hossain M.Z."/>
            <person name="Ahmed R."/>
            <person name="Khan M.M."/>
            <person name="Islam R."/>
            <person name="Rashid M.M."/>
            <person name="Khan S.A."/>
            <person name="Rahman M.S."/>
            <person name="Alam M."/>
        </authorList>
    </citation>
    <scope>NUCLEOTIDE SEQUENCE [LARGE SCALE GENOMIC DNA]</scope>
    <source>
        <strain evidence="4">cv. CVL-1</strain>
        <tissue evidence="3">Whole seedling</tissue>
    </source>
</reference>
<feature type="domain" description="YrdC-like" evidence="2">
    <location>
        <begin position="84"/>
        <end position="287"/>
    </location>
</feature>
<dbReference type="PANTHER" id="PTHR42828">
    <property type="entry name" value="DHBP SYNTHASE RIBB-LIKE ALPHA/BETA DOMAIN-CONTAINING PROTEIN"/>
    <property type="match status" value="1"/>
</dbReference>
<dbReference type="PANTHER" id="PTHR42828:SF3">
    <property type="entry name" value="THREONYLCARBAMOYL-AMP SYNTHASE"/>
    <property type="match status" value="1"/>
</dbReference>
<dbReference type="OrthoDB" id="1936312at2759"/>
<dbReference type="InterPro" id="IPR006070">
    <property type="entry name" value="Sua5-like_dom"/>
</dbReference>
<comment type="caution">
    <text evidence="3">The sequence shown here is derived from an EMBL/GenBank/DDBJ whole genome shotgun (WGS) entry which is preliminary data.</text>
</comment>
<gene>
    <name evidence="3" type="ORF">CCACVL1_10229</name>
</gene>
<evidence type="ECO:0000259" key="2">
    <source>
        <dbReference type="PROSITE" id="PS51163"/>
    </source>
</evidence>
<proteinExistence type="predicted"/>
<dbReference type="InterPro" id="IPR044048">
    <property type="entry name" value="Big_12"/>
</dbReference>
<dbReference type="SUPFAM" id="SSF55821">
    <property type="entry name" value="YrdC/RibB"/>
    <property type="match status" value="1"/>
</dbReference>
<accession>A0A1R3IS76</accession>
<dbReference type="AlphaFoldDB" id="A0A1R3IS76"/>
<dbReference type="EMBL" id="AWWV01009606">
    <property type="protein sequence ID" value="OMO85370.1"/>
    <property type="molecule type" value="Genomic_DNA"/>
</dbReference>
<protein>
    <recommendedName>
        <fullName evidence="1">Threonylcarbamoyl-AMP synthase</fullName>
    </recommendedName>
</protein>
<sequence>MAGMKLYGSDSTHLLSFRHSVSTAPPRLASYPSRVRFDSAKLGRLRVLSMAAKRNPKRLKYSAPRFAKEDELVYVEVDPSGTDSWKLEPVVELLKQGAVGVIPTDTVYAIVCHLRSHSAIERLRRIKNIEPSKPLSILCRSLRDIDTYTTGFPCGDGRGHANIFRAVKHCLPGPYTFILTASKELPKQCVRYGTTTAKYAARKNVGVRMPDDAICQAILEKMDAPLISTSVKWPKENEWMIDPVVIADIYGPEGLDFVVDGGIRVADPSTVVDMTGSSPKIVRLGKVINEYSIENYVMVVGALNFTESAVYIHFDQTPPTWSRFSSAVFRYSVERPDGSNACRNNSCSVYCELDGKRLLKPCQFDTIVLRNLTANHYHNFLLNVTTLNGENNSSAYSWFIDTIPPTANVSSEQNYTSAEKITIDITFSEACNGHGGFKCVNSSNCDVIVDGPAHVQPSSLRIIKPNIKYSLKLVLSLKNTYGRVVVRMAENFCKDRAGNNFTRSNASTAVIHFDRRPVLVDLWSSVPSYELAINGVPRTVFATNRTENLEVYLDFSIPIINSTEQILNALDVNSGSLMPVHDRTHGNRRFVFNLKNIASETEIITVKLHAGLLSGRTGTPISPVASLQFLYDCTKPGVGLSSNSPNVTKVSNINVIVEFTKPVFGFEASMIEVNGGSLIRFKELSRALYSLTVMAVTNNVVSISIPEGKVNDISGNMNVASNKIEMIHYSTPAISMHYTRL</sequence>
<dbReference type="STRING" id="210143.A0A1R3IS76"/>
<organism evidence="3 4">
    <name type="scientific">Corchorus capsularis</name>
    <name type="common">Jute</name>
    <dbReference type="NCBI Taxonomy" id="210143"/>
    <lineage>
        <taxon>Eukaryota</taxon>
        <taxon>Viridiplantae</taxon>
        <taxon>Streptophyta</taxon>
        <taxon>Embryophyta</taxon>
        <taxon>Tracheophyta</taxon>
        <taxon>Spermatophyta</taxon>
        <taxon>Magnoliopsida</taxon>
        <taxon>eudicotyledons</taxon>
        <taxon>Gunneridae</taxon>
        <taxon>Pentapetalae</taxon>
        <taxon>rosids</taxon>
        <taxon>malvids</taxon>
        <taxon>Malvales</taxon>
        <taxon>Malvaceae</taxon>
        <taxon>Grewioideae</taxon>
        <taxon>Apeibeae</taxon>
        <taxon>Corchorus</taxon>
    </lineage>
</organism>
<dbReference type="Pfam" id="PF01300">
    <property type="entry name" value="Sua5_yciO_yrdC"/>
    <property type="match status" value="1"/>
</dbReference>
<keyword evidence="4" id="KW-1185">Reference proteome</keyword>
<dbReference type="GO" id="GO:0003725">
    <property type="term" value="F:double-stranded RNA binding"/>
    <property type="evidence" value="ECO:0007669"/>
    <property type="project" value="InterPro"/>
</dbReference>
<dbReference type="Pfam" id="PF19078">
    <property type="entry name" value="Big_12"/>
    <property type="match status" value="1"/>
</dbReference>
<evidence type="ECO:0000313" key="3">
    <source>
        <dbReference type="EMBL" id="OMO85370.1"/>
    </source>
</evidence>
<name>A0A1R3IS76_COCAP</name>
<dbReference type="InterPro" id="IPR052532">
    <property type="entry name" value="SUA5_domain"/>
</dbReference>
<evidence type="ECO:0000256" key="1">
    <source>
        <dbReference type="ARBA" id="ARBA00015492"/>
    </source>
</evidence>
<evidence type="ECO:0000313" key="4">
    <source>
        <dbReference type="Proteomes" id="UP000188268"/>
    </source>
</evidence>
<dbReference type="Gene3D" id="3.90.870.10">
    <property type="entry name" value="DHBP synthase"/>
    <property type="match status" value="1"/>
</dbReference>
<dbReference type="Proteomes" id="UP000188268">
    <property type="component" value="Unassembled WGS sequence"/>
</dbReference>